<evidence type="ECO:0000313" key="5">
    <source>
        <dbReference type="EMBL" id="MCG2621204.1"/>
    </source>
</evidence>
<keyword evidence="6" id="KW-1185">Reference proteome</keyword>
<organism evidence="5 6">
    <name type="scientific">Arthrobacter hankyongi</name>
    <dbReference type="NCBI Taxonomy" id="2904801"/>
    <lineage>
        <taxon>Bacteria</taxon>
        <taxon>Bacillati</taxon>
        <taxon>Actinomycetota</taxon>
        <taxon>Actinomycetes</taxon>
        <taxon>Micrococcales</taxon>
        <taxon>Micrococcaceae</taxon>
        <taxon>Arthrobacter</taxon>
    </lineage>
</organism>
<dbReference type="Proteomes" id="UP001165368">
    <property type="component" value="Unassembled WGS sequence"/>
</dbReference>
<dbReference type="InterPro" id="IPR008920">
    <property type="entry name" value="TF_FadR/GntR_C"/>
</dbReference>
<keyword evidence="1" id="KW-0805">Transcription regulation</keyword>
<dbReference type="SUPFAM" id="SSF46785">
    <property type="entry name" value="Winged helix' DNA-binding domain"/>
    <property type="match status" value="1"/>
</dbReference>
<gene>
    <name evidence="5" type="ORF">LVY72_04665</name>
</gene>
<dbReference type="Pfam" id="PF07729">
    <property type="entry name" value="FCD"/>
    <property type="match status" value="1"/>
</dbReference>
<dbReference type="SMART" id="SM00895">
    <property type="entry name" value="FCD"/>
    <property type="match status" value="1"/>
</dbReference>
<dbReference type="InterPro" id="IPR011711">
    <property type="entry name" value="GntR_C"/>
</dbReference>
<evidence type="ECO:0000313" key="6">
    <source>
        <dbReference type="Proteomes" id="UP001165368"/>
    </source>
</evidence>
<evidence type="ECO:0000256" key="2">
    <source>
        <dbReference type="ARBA" id="ARBA00023125"/>
    </source>
</evidence>
<evidence type="ECO:0000259" key="4">
    <source>
        <dbReference type="PROSITE" id="PS50949"/>
    </source>
</evidence>
<comment type="caution">
    <text evidence="5">The sequence shown here is derived from an EMBL/GenBank/DDBJ whole genome shotgun (WGS) entry which is preliminary data.</text>
</comment>
<evidence type="ECO:0000256" key="1">
    <source>
        <dbReference type="ARBA" id="ARBA00023015"/>
    </source>
</evidence>
<proteinExistence type="predicted"/>
<dbReference type="EMBL" id="JAKLTQ010000002">
    <property type="protein sequence ID" value="MCG2621204.1"/>
    <property type="molecule type" value="Genomic_DNA"/>
</dbReference>
<dbReference type="Pfam" id="PF00392">
    <property type="entry name" value="GntR"/>
    <property type="match status" value="1"/>
</dbReference>
<feature type="domain" description="HTH gntR-type" evidence="4">
    <location>
        <begin position="18"/>
        <end position="88"/>
    </location>
</feature>
<dbReference type="SUPFAM" id="SSF48008">
    <property type="entry name" value="GntR ligand-binding domain-like"/>
    <property type="match status" value="1"/>
</dbReference>
<keyword evidence="3" id="KW-0804">Transcription</keyword>
<keyword evidence="2" id="KW-0238">DNA-binding</keyword>
<dbReference type="PANTHER" id="PTHR43537">
    <property type="entry name" value="TRANSCRIPTIONAL REGULATOR, GNTR FAMILY"/>
    <property type="match status" value="1"/>
</dbReference>
<dbReference type="PROSITE" id="PS50949">
    <property type="entry name" value="HTH_GNTR"/>
    <property type="match status" value="1"/>
</dbReference>
<dbReference type="InterPro" id="IPR036390">
    <property type="entry name" value="WH_DNA-bd_sf"/>
</dbReference>
<dbReference type="CDD" id="cd07377">
    <property type="entry name" value="WHTH_GntR"/>
    <property type="match status" value="1"/>
</dbReference>
<evidence type="ECO:0000256" key="3">
    <source>
        <dbReference type="ARBA" id="ARBA00023163"/>
    </source>
</evidence>
<dbReference type="InterPro" id="IPR000524">
    <property type="entry name" value="Tscrpt_reg_HTH_GntR"/>
</dbReference>
<dbReference type="Gene3D" id="1.20.120.530">
    <property type="entry name" value="GntR ligand-binding domain-like"/>
    <property type="match status" value="1"/>
</dbReference>
<accession>A0ABS9L3H5</accession>
<dbReference type="SMART" id="SM00345">
    <property type="entry name" value="HTH_GNTR"/>
    <property type="match status" value="1"/>
</dbReference>
<dbReference type="PRINTS" id="PR00035">
    <property type="entry name" value="HTHGNTR"/>
</dbReference>
<dbReference type="PANTHER" id="PTHR43537:SF5">
    <property type="entry name" value="UXU OPERON TRANSCRIPTIONAL REGULATOR"/>
    <property type="match status" value="1"/>
</dbReference>
<dbReference type="RefSeq" id="WP_237818310.1">
    <property type="nucleotide sequence ID" value="NZ_JAKLTQ010000002.1"/>
</dbReference>
<dbReference type="Gene3D" id="1.10.10.10">
    <property type="entry name" value="Winged helix-like DNA-binding domain superfamily/Winged helix DNA-binding domain"/>
    <property type="match status" value="1"/>
</dbReference>
<dbReference type="InterPro" id="IPR036388">
    <property type="entry name" value="WH-like_DNA-bd_sf"/>
</dbReference>
<reference evidence="5" key="1">
    <citation type="submission" date="2022-01" db="EMBL/GenBank/DDBJ databases">
        <authorList>
            <person name="Jo J.-H."/>
            <person name="Im W.-T."/>
        </authorList>
    </citation>
    <scope>NUCLEOTIDE SEQUENCE</scope>
    <source>
        <strain evidence="5">I2-34</strain>
    </source>
</reference>
<sequence length="255" mass="27950">MNEQPARSSVRLTPLHVPKASEVLAASLRDKIVAGDFAEGSALPPERELVAQTRMSRTTVREALRVLEAQGFVEIRTGRSGGTFAKRPGGESLASSVSLVIRGRQIRMADLIETREAIEPSCARLAARYRTDQDLETIEAANRAIAASNETGSLEDFLQSNVDWHIAVATASHNELLTGFMAALSHAIYESTDNKGYIDDTVRQTAVRAHQTIIDAIRAKDEEAAVRRMIRHVHTYSQSVAEFENRKSIGVAKEA</sequence>
<name>A0ABS9L3H5_9MICC</name>
<protein>
    <submittedName>
        <fullName evidence="5">FadR family transcriptional regulator</fullName>
    </submittedName>
</protein>